<keyword evidence="1" id="KW-0732">Signal</keyword>
<dbReference type="EMBL" id="JAULSU010000004">
    <property type="protein sequence ID" value="KAK0619559.1"/>
    <property type="molecule type" value="Genomic_DNA"/>
</dbReference>
<evidence type="ECO:0000313" key="3">
    <source>
        <dbReference type="Proteomes" id="UP001175000"/>
    </source>
</evidence>
<sequence>MQLQSLVTIVALLATNVAALPHAESEPLNPIQARACGDQPGRCDKNGCEGVFNNPWDLIGTCTKEFRGCSCRKCNGVGQCSNNGCAGRNGICQGGYFQGCPCK</sequence>
<protein>
    <recommendedName>
        <fullName evidence="4">Neuroparsin</fullName>
    </recommendedName>
</protein>
<name>A0AA39WQ76_9PEZI</name>
<keyword evidence="3" id="KW-1185">Reference proteome</keyword>
<evidence type="ECO:0008006" key="4">
    <source>
        <dbReference type="Google" id="ProtNLM"/>
    </source>
</evidence>
<gene>
    <name evidence="2" type="ORF">B0T14DRAFT_519494</name>
</gene>
<evidence type="ECO:0000256" key="1">
    <source>
        <dbReference type="SAM" id="SignalP"/>
    </source>
</evidence>
<feature type="chain" id="PRO_5041258899" description="Neuroparsin" evidence="1">
    <location>
        <begin position="20"/>
        <end position="103"/>
    </location>
</feature>
<dbReference type="AlphaFoldDB" id="A0AA39WQ76"/>
<comment type="caution">
    <text evidence="2">The sequence shown here is derived from an EMBL/GenBank/DDBJ whole genome shotgun (WGS) entry which is preliminary data.</text>
</comment>
<evidence type="ECO:0000313" key="2">
    <source>
        <dbReference type="EMBL" id="KAK0619559.1"/>
    </source>
</evidence>
<feature type="signal peptide" evidence="1">
    <location>
        <begin position="1"/>
        <end position="19"/>
    </location>
</feature>
<accession>A0AA39WQ76</accession>
<organism evidence="2 3">
    <name type="scientific">Immersiella caudata</name>
    <dbReference type="NCBI Taxonomy" id="314043"/>
    <lineage>
        <taxon>Eukaryota</taxon>
        <taxon>Fungi</taxon>
        <taxon>Dikarya</taxon>
        <taxon>Ascomycota</taxon>
        <taxon>Pezizomycotina</taxon>
        <taxon>Sordariomycetes</taxon>
        <taxon>Sordariomycetidae</taxon>
        <taxon>Sordariales</taxon>
        <taxon>Lasiosphaeriaceae</taxon>
        <taxon>Immersiella</taxon>
    </lineage>
</organism>
<proteinExistence type="predicted"/>
<reference evidence="2" key="1">
    <citation type="submission" date="2023-06" db="EMBL/GenBank/DDBJ databases">
        <title>Genome-scale phylogeny and comparative genomics of the fungal order Sordariales.</title>
        <authorList>
            <consortium name="Lawrence Berkeley National Laboratory"/>
            <person name="Hensen N."/>
            <person name="Bonometti L."/>
            <person name="Westerberg I."/>
            <person name="Brannstrom I.O."/>
            <person name="Guillou S."/>
            <person name="Cros-Aarteil S."/>
            <person name="Calhoun S."/>
            <person name="Haridas S."/>
            <person name="Kuo A."/>
            <person name="Mondo S."/>
            <person name="Pangilinan J."/>
            <person name="Riley R."/>
            <person name="Labutti K."/>
            <person name="Andreopoulos B."/>
            <person name="Lipzen A."/>
            <person name="Chen C."/>
            <person name="Yanf M."/>
            <person name="Daum C."/>
            <person name="Ng V."/>
            <person name="Clum A."/>
            <person name="Steindorff A."/>
            <person name="Ohm R."/>
            <person name="Martin F."/>
            <person name="Silar P."/>
            <person name="Natvig D."/>
            <person name="Lalanne C."/>
            <person name="Gautier V."/>
            <person name="Ament-Velasquez S.L."/>
            <person name="Kruys A."/>
            <person name="Hutchinson M.I."/>
            <person name="Powell A.J."/>
            <person name="Barry K."/>
            <person name="Miller A.N."/>
            <person name="Grigoriev I.V."/>
            <person name="Debuchy R."/>
            <person name="Gladieux P."/>
            <person name="Thoren M.H."/>
            <person name="Johannesson H."/>
        </authorList>
    </citation>
    <scope>NUCLEOTIDE SEQUENCE</scope>
    <source>
        <strain evidence="2">CBS 606.72</strain>
    </source>
</reference>
<dbReference type="Proteomes" id="UP001175000">
    <property type="component" value="Unassembled WGS sequence"/>
</dbReference>